<dbReference type="InterPro" id="IPR017932">
    <property type="entry name" value="GATase_2_dom"/>
</dbReference>
<reference evidence="10" key="1">
    <citation type="submission" date="2021-04" db="EMBL/GenBank/DDBJ databases">
        <title>Genomics, taxonomy and metabolism of representatives of sulfur bacteria of the genus Thiothrix: Thiothrix fructosivorans QT, Thiothrix unzii A1T and three new species, Thiothrix subterranea sp. nov., Thiothrix litoralis sp. nov. and 'Candidatus Thiothrix anitrata' sp. nov.</title>
        <authorList>
            <person name="Ravin N.V."/>
            <person name="Smolyakov D."/>
            <person name="Rudenko T.S."/>
            <person name="Mardanov A.V."/>
            <person name="Beletsky A.V."/>
            <person name="Markov N.D."/>
            <person name="Fomenkov A.I."/>
            <person name="Roberts R.J."/>
            <person name="Karnachuk O.V."/>
            <person name="Novikov A."/>
            <person name="Grabovich M.Y."/>
        </authorList>
    </citation>
    <scope>NUCLEOTIDE SEQUENCE</scope>
    <source>
        <strain evidence="10">A1</strain>
        <plasmid evidence="10">pTunz7</plasmid>
    </source>
</reference>
<comment type="catalytic activity">
    <reaction evidence="1">
        <text>D-fructose 6-phosphate + L-glutamine = D-glucosamine 6-phosphate + L-glutamate</text>
        <dbReference type="Rhea" id="RHEA:13237"/>
        <dbReference type="ChEBI" id="CHEBI:29985"/>
        <dbReference type="ChEBI" id="CHEBI:58359"/>
        <dbReference type="ChEBI" id="CHEBI:58725"/>
        <dbReference type="ChEBI" id="CHEBI:61527"/>
        <dbReference type="EC" id="2.6.1.16"/>
    </reaction>
</comment>
<dbReference type="NCBIfam" id="NF001484">
    <property type="entry name" value="PRK00331.1"/>
    <property type="match status" value="1"/>
</dbReference>
<dbReference type="NCBIfam" id="TIGR01135">
    <property type="entry name" value="glmS"/>
    <property type="match status" value="1"/>
</dbReference>
<name>A0A975FD04_9GAMM</name>
<keyword evidence="4 10" id="KW-0032">Aminotransferase</keyword>
<geneLocation type="plasmid" evidence="10 11">
    <name>pTunz7</name>
</geneLocation>
<dbReference type="AlphaFoldDB" id="A0A975FD04"/>
<dbReference type="PROSITE" id="PS51464">
    <property type="entry name" value="SIS"/>
    <property type="match status" value="2"/>
</dbReference>
<keyword evidence="10" id="KW-0614">Plasmid</keyword>
<evidence type="ECO:0000256" key="7">
    <source>
        <dbReference type="ARBA" id="ARBA00022962"/>
    </source>
</evidence>
<dbReference type="PROSITE" id="PS51278">
    <property type="entry name" value="GATASE_TYPE_2"/>
    <property type="match status" value="1"/>
</dbReference>
<dbReference type="InterPro" id="IPR046348">
    <property type="entry name" value="SIS_dom_sf"/>
</dbReference>
<dbReference type="GO" id="GO:0006047">
    <property type="term" value="P:UDP-N-acetylglucosamine metabolic process"/>
    <property type="evidence" value="ECO:0007669"/>
    <property type="project" value="TreeGrafter"/>
</dbReference>
<organism evidence="10 11">
    <name type="scientific">Thiothrix unzii</name>
    <dbReference type="NCBI Taxonomy" id="111769"/>
    <lineage>
        <taxon>Bacteria</taxon>
        <taxon>Pseudomonadati</taxon>
        <taxon>Pseudomonadota</taxon>
        <taxon>Gammaproteobacteria</taxon>
        <taxon>Thiotrichales</taxon>
        <taxon>Thiotrichaceae</taxon>
        <taxon>Thiothrix</taxon>
    </lineage>
</organism>
<evidence type="ECO:0000313" key="10">
    <source>
        <dbReference type="EMBL" id="QTR55379.1"/>
    </source>
</evidence>
<dbReference type="RefSeq" id="WP_210220843.1">
    <property type="nucleotide sequence ID" value="NZ_CP072794.1"/>
</dbReference>
<dbReference type="CDD" id="cd05009">
    <property type="entry name" value="SIS_GlmS_GlmD_2"/>
    <property type="match status" value="1"/>
</dbReference>
<dbReference type="SUPFAM" id="SSF56235">
    <property type="entry name" value="N-terminal nucleophile aminohydrolases (Ntn hydrolases)"/>
    <property type="match status" value="1"/>
</dbReference>
<keyword evidence="7" id="KW-0315">Glutamine amidotransferase</keyword>
<dbReference type="GO" id="GO:0006002">
    <property type="term" value="P:fructose 6-phosphate metabolic process"/>
    <property type="evidence" value="ECO:0007669"/>
    <property type="project" value="TreeGrafter"/>
</dbReference>
<dbReference type="InterPro" id="IPR005855">
    <property type="entry name" value="GFAT"/>
</dbReference>
<feature type="domain" description="SIS" evidence="9">
    <location>
        <begin position="283"/>
        <end position="420"/>
    </location>
</feature>
<dbReference type="Gene3D" id="3.40.50.10490">
    <property type="entry name" value="Glucose-6-phosphate isomerase like protein, domain 1"/>
    <property type="match status" value="2"/>
</dbReference>
<evidence type="ECO:0000313" key="11">
    <source>
        <dbReference type="Proteomes" id="UP000672009"/>
    </source>
</evidence>
<evidence type="ECO:0000256" key="3">
    <source>
        <dbReference type="ARBA" id="ARBA00016090"/>
    </source>
</evidence>
<dbReference type="PANTHER" id="PTHR10937:SF0">
    <property type="entry name" value="GLUTAMINE--FRUCTOSE-6-PHOSPHATE TRANSAMINASE (ISOMERIZING)"/>
    <property type="match status" value="1"/>
</dbReference>
<dbReference type="EC" id="2.6.1.16" evidence="2"/>
<dbReference type="InterPro" id="IPR035490">
    <property type="entry name" value="GlmS/FrlB_SIS"/>
</dbReference>
<dbReference type="Gene3D" id="3.60.20.10">
    <property type="entry name" value="Glutamine Phosphoribosylpyrophosphate, subunit 1, domain 1"/>
    <property type="match status" value="1"/>
</dbReference>
<keyword evidence="5 10" id="KW-0808">Transferase</keyword>
<evidence type="ECO:0000259" key="9">
    <source>
        <dbReference type="PROSITE" id="PS51464"/>
    </source>
</evidence>
<keyword evidence="11" id="KW-1185">Reference proteome</keyword>
<evidence type="ECO:0000256" key="6">
    <source>
        <dbReference type="ARBA" id="ARBA00022737"/>
    </source>
</evidence>
<feature type="domain" description="Glutamine amidotransferase type-2" evidence="8">
    <location>
        <begin position="2"/>
        <end position="220"/>
    </location>
</feature>
<dbReference type="KEGG" id="tun:J9260_17950"/>
<keyword evidence="6" id="KW-0677">Repeat</keyword>
<dbReference type="InterPro" id="IPR035466">
    <property type="entry name" value="GlmS/AgaS_SIS"/>
</dbReference>
<dbReference type="InterPro" id="IPR029055">
    <property type="entry name" value="Ntn_hydrolases_N"/>
</dbReference>
<dbReference type="GO" id="GO:0097367">
    <property type="term" value="F:carbohydrate derivative binding"/>
    <property type="evidence" value="ECO:0007669"/>
    <property type="project" value="InterPro"/>
</dbReference>
<gene>
    <name evidence="10" type="primary">glmS</name>
    <name evidence="10" type="ORF">J9260_17950</name>
</gene>
<accession>A0A975FD04</accession>
<evidence type="ECO:0000256" key="4">
    <source>
        <dbReference type="ARBA" id="ARBA00022576"/>
    </source>
</evidence>
<evidence type="ECO:0000259" key="8">
    <source>
        <dbReference type="PROSITE" id="PS51278"/>
    </source>
</evidence>
<dbReference type="PANTHER" id="PTHR10937">
    <property type="entry name" value="GLUCOSAMINE--FRUCTOSE-6-PHOSPHATE AMINOTRANSFERASE, ISOMERIZING"/>
    <property type="match status" value="1"/>
</dbReference>
<dbReference type="Pfam" id="PF01380">
    <property type="entry name" value="SIS"/>
    <property type="match status" value="2"/>
</dbReference>
<sequence length="610" mass="67828">MCGIVGFVSNKKLFKEGFNSLRSLEYRGYDSFGFGAVTKTGINMVKMVGAISDTDINDFSDLFDANVVIGHTRWATHGGVTKENSHPHISNDGKVGIVHNGVIANYSRLVSKNPQWTLLSETDTEVAANVISDSLLKNNENIISALENSLKILEGEFAICGIIKGRVDTIFAIKRKSPLAIGMLEDTMILSSDMSAFSEFSRSIDVMHLDDESIFLHTNNKTTLFKLKNNTLISCDLSYKHESLENQIIDLAGYPHFMLKEINGAGEAIKNIFNNIEKEKNYIINEMLSSDLSMTGSGSAYYVAMIGQYFFSRISGAYVATHPSDEFLNIKPLNRRDLIISISQSGETFDTLEVIRKAKENKSAIVSINNVFNCSMQRLADFPIFQGAGKEVCVLSTKSIISQVGALYLLATEMGLRTGKLSNSLYHSLLSDYKKLPEILNSVVSDYSDEIKRVAYQNCNIEHWFFIGRGAHYPVALESALKFKEVSYLHAEGMPAGFFKHGTISLIDKNFYTVVFLPSQINDNELYQSTIDNIYEIKARGGNVIGFGHQISKDLIGDLFFEYIALPDVNEHLNILIQLVAGQLLAYYSAVALNRNIDKPRSLAKSVTVR</sequence>
<proteinExistence type="predicted"/>
<dbReference type="CDD" id="cd05008">
    <property type="entry name" value="SIS_GlmS_GlmD_1"/>
    <property type="match status" value="1"/>
</dbReference>
<evidence type="ECO:0000256" key="5">
    <source>
        <dbReference type="ARBA" id="ARBA00022679"/>
    </source>
</evidence>
<dbReference type="SUPFAM" id="SSF53697">
    <property type="entry name" value="SIS domain"/>
    <property type="match status" value="1"/>
</dbReference>
<evidence type="ECO:0000256" key="1">
    <source>
        <dbReference type="ARBA" id="ARBA00001031"/>
    </source>
</evidence>
<dbReference type="Proteomes" id="UP000672009">
    <property type="component" value="Plasmid pTunz7"/>
</dbReference>
<dbReference type="GO" id="GO:0006487">
    <property type="term" value="P:protein N-linked glycosylation"/>
    <property type="evidence" value="ECO:0007669"/>
    <property type="project" value="TreeGrafter"/>
</dbReference>
<dbReference type="EMBL" id="CP072794">
    <property type="protein sequence ID" value="QTR55379.1"/>
    <property type="molecule type" value="Genomic_DNA"/>
</dbReference>
<feature type="domain" description="SIS" evidence="9">
    <location>
        <begin position="447"/>
        <end position="600"/>
    </location>
</feature>
<evidence type="ECO:0000256" key="2">
    <source>
        <dbReference type="ARBA" id="ARBA00012916"/>
    </source>
</evidence>
<dbReference type="Pfam" id="PF13522">
    <property type="entry name" value="GATase_6"/>
    <property type="match status" value="1"/>
</dbReference>
<dbReference type="InterPro" id="IPR001347">
    <property type="entry name" value="SIS_dom"/>
</dbReference>
<protein>
    <recommendedName>
        <fullName evidence="3">Glutamine--fructose-6-phosphate aminotransferase [isomerizing]</fullName>
        <ecNumber evidence="2">2.6.1.16</ecNumber>
    </recommendedName>
</protein>
<dbReference type="GO" id="GO:0004360">
    <property type="term" value="F:glutamine-fructose-6-phosphate transaminase (isomerizing) activity"/>
    <property type="evidence" value="ECO:0007669"/>
    <property type="project" value="UniProtKB-EC"/>
</dbReference>